<proteinExistence type="predicted"/>
<comment type="caution">
    <text evidence="2">The sequence shown here is derived from an EMBL/GenBank/DDBJ whole genome shotgun (WGS) entry which is preliminary data.</text>
</comment>
<feature type="region of interest" description="Disordered" evidence="1">
    <location>
        <begin position="137"/>
        <end position="188"/>
    </location>
</feature>
<accession>A0A2S9XT96</accession>
<feature type="compositionally biased region" description="Pro residues" evidence="1">
    <location>
        <begin position="146"/>
        <end position="158"/>
    </location>
</feature>
<evidence type="ECO:0000313" key="2">
    <source>
        <dbReference type="EMBL" id="PRP96064.1"/>
    </source>
</evidence>
<dbReference type="RefSeq" id="WP_106093691.1">
    <property type="nucleotide sequence ID" value="NZ_PVNL01000135.1"/>
</dbReference>
<dbReference type="Proteomes" id="UP000238823">
    <property type="component" value="Unassembled WGS sequence"/>
</dbReference>
<evidence type="ECO:0000256" key="1">
    <source>
        <dbReference type="SAM" id="MobiDB-lite"/>
    </source>
</evidence>
<organism evidence="2 3">
    <name type="scientific">Enhygromyxa salina</name>
    <dbReference type="NCBI Taxonomy" id="215803"/>
    <lineage>
        <taxon>Bacteria</taxon>
        <taxon>Pseudomonadati</taxon>
        <taxon>Myxococcota</taxon>
        <taxon>Polyangia</taxon>
        <taxon>Nannocystales</taxon>
        <taxon>Nannocystaceae</taxon>
        <taxon>Enhygromyxa</taxon>
    </lineage>
</organism>
<dbReference type="EMBL" id="PVNL01000135">
    <property type="protein sequence ID" value="PRP96064.1"/>
    <property type="molecule type" value="Genomic_DNA"/>
</dbReference>
<name>A0A2S9XT96_9BACT</name>
<reference evidence="2 3" key="1">
    <citation type="submission" date="2018-03" db="EMBL/GenBank/DDBJ databases">
        <title>Draft Genome Sequences of the Obligatory Marine Myxobacteria Enhygromyxa salina SWB007.</title>
        <authorList>
            <person name="Poehlein A."/>
            <person name="Moghaddam J.A."/>
            <person name="Harms H."/>
            <person name="Alanjari M."/>
            <person name="Koenig G.M."/>
            <person name="Daniel R."/>
            <person name="Schaeberle T.F."/>
        </authorList>
    </citation>
    <scope>NUCLEOTIDE SEQUENCE [LARGE SCALE GENOMIC DNA]</scope>
    <source>
        <strain evidence="2 3">SWB007</strain>
    </source>
</reference>
<sequence length="359" mass="37703">MPAAIGVLLVSLLAIGPREHAQRIDWEAVDNCPSQPAVEQATVAYLGRPLADYEHALVAVGRVEPSVSGYQLRLTIDVDGVAERHELGALDCEQLGRDAALLIASAVDPFTFGPPLDAPAARQLLVVSTRVVVQRPRSRSVAATGPEPPKPSPSPEPSRPPEDWELTIDAPTLDAPRRARARRPSPTLGTLGIAGTGFAGLFPRVGGGLELEGGLQRGLFRWQLGASGWFGGSFRAPQTDVGGDLWALSGTTGGCVVPRVERVEFPVCGVVGAGVIVATAVNTTAPASLPRPWVYAGLDLRAVWHPRPRLGLYLGLSVLPALARPAWAVSSPDASFRIAPVAGLLRLGVALGGLEHRPV</sequence>
<gene>
    <name evidence="2" type="ORF">ENSA7_68780</name>
</gene>
<evidence type="ECO:0000313" key="3">
    <source>
        <dbReference type="Proteomes" id="UP000238823"/>
    </source>
</evidence>
<dbReference type="AlphaFoldDB" id="A0A2S9XT96"/>
<protein>
    <submittedName>
        <fullName evidence="2">Uncharacterized protein</fullName>
    </submittedName>
</protein>